<keyword evidence="3" id="KW-1185">Reference proteome</keyword>
<reference evidence="2" key="1">
    <citation type="submission" date="2022-07" db="EMBL/GenBank/DDBJ databases">
        <title>Phylogenomic reconstructions and comparative analyses of Kickxellomycotina fungi.</title>
        <authorList>
            <person name="Reynolds N.K."/>
            <person name="Stajich J.E."/>
            <person name="Barry K."/>
            <person name="Grigoriev I.V."/>
            <person name="Crous P."/>
            <person name="Smith M.E."/>
        </authorList>
    </citation>
    <scope>NUCLEOTIDE SEQUENCE</scope>
    <source>
        <strain evidence="2">RSA 476</strain>
    </source>
</reference>
<evidence type="ECO:0000313" key="2">
    <source>
        <dbReference type="EMBL" id="KAJ2859300.1"/>
    </source>
</evidence>
<dbReference type="InterPro" id="IPR035940">
    <property type="entry name" value="CAP_sf"/>
</dbReference>
<dbReference type="EMBL" id="JANBUY010000406">
    <property type="protein sequence ID" value="KAJ2859300.1"/>
    <property type="molecule type" value="Genomic_DNA"/>
</dbReference>
<feature type="non-terminal residue" evidence="2">
    <location>
        <position position="1"/>
    </location>
</feature>
<organism evidence="2 3">
    <name type="scientific">Coemansia aciculifera</name>
    <dbReference type="NCBI Taxonomy" id="417176"/>
    <lineage>
        <taxon>Eukaryota</taxon>
        <taxon>Fungi</taxon>
        <taxon>Fungi incertae sedis</taxon>
        <taxon>Zoopagomycota</taxon>
        <taxon>Kickxellomycotina</taxon>
        <taxon>Kickxellomycetes</taxon>
        <taxon>Kickxellales</taxon>
        <taxon>Kickxellaceae</taxon>
        <taxon>Coemansia</taxon>
    </lineage>
</organism>
<feature type="domain" description="SCP" evidence="1">
    <location>
        <begin position="17"/>
        <end position="118"/>
    </location>
</feature>
<dbReference type="Proteomes" id="UP001140074">
    <property type="component" value="Unassembled WGS sequence"/>
</dbReference>
<evidence type="ECO:0000259" key="1">
    <source>
        <dbReference type="Pfam" id="PF00188"/>
    </source>
</evidence>
<evidence type="ECO:0000313" key="3">
    <source>
        <dbReference type="Proteomes" id="UP001140074"/>
    </source>
</evidence>
<proteinExistence type="predicted"/>
<dbReference type="PANTHER" id="PTHR31157:SF1">
    <property type="entry name" value="SCP DOMAIN-CONTAINING PROTEIN"/>
    <property type="match status" value="1"/>
</dbReference>
<accession>A0A9W8IKZ3</accession>
<sequence length="130" mass="14169">ENKPATDAPNDWQQDMLNQLNTIRAKANKPPLVLDARLSKVAQQHSVYQSSISGITHNDVGGTLGARCTAAGLKWKSLGENVASTAPDIPSVLMVWANSPGHYANMIGDFKLVGFGQNNRYWTQNFAVLF</sequence>
<dbReference type="PANTHER" id="PTHR31157">
    <property type="entry name" value="SCP DOMAIN-CONTAINING PROTEIN"/>
    <property type="match status" value="1"/>
</dbReference>
<comment type="caution">
    <text evidence="2">The sequence shown here is derived from an EMBL/GenBank/DDBJ whole genome shotgun (WGS) entry which is preliminary data.</text>
</comment>
<dbReference type="Pfam" id="PF00188">
    <property type="entry name" value="CAP"/>
    <property type="match status" value="1"/>
</dbReference>
<protein>
    <recommendedName>
        <fullName evidence="1">SCP domain-containing protein</fullName>
    </recommendedName>
</protein>
<dbReference type="SUPFAM" id="SSF55797">
    <property type="entry name" value="PR-1-like"/>
    <property type="match status" value="1"/>
</dbReference>
<dbReference type="InterPro" id="IPR014044">
    <property type="entry name" value="CAP_dom"/>
</dbReference>
<dbReference type="Gene3D" id="3.40.33.10">
    <property type="entry name" value="CAP"/>
    <property type="match status" value="1"/>
</dbReference>
<dbReference type="AlphaFoldDB" id="A0A9W8IKZ3"/>
<gene>
    <name evidence="2" type="ORF">GGH94_006176</name>
</gene>
<name>A0A9W8IKZ3_9FUNG</name>
<dbReference type="CDD" id="cd05379">
    <property type="entry name" value="CAP_bacterial"/>
    <property type="match status" value="1"/>
</dbReference>